<dbReference type="CDD" id="cd00637">
    <property type="entry name" value="7tm_classA_rhodopsin-like"/>
    <property type="match status" value="1"/>
</dbReference>
<dbReference type="Gene3D" id="1.20.1070.10">
    <property type="entry name" value="Rhodopsin 7-helix transmembrane proteins"/>
    <property type="match status" value="1"/>
</dbReference>
<dbReference type="Pfam" id="PF00001">
    <property type="entry name" value="7tm_1"/>
    <property type="match status" value="1"/>
</dbReference>
<sequence length="368" mass="40982">MGDSINTTAVYETTTVINPNPWYGIYGIQRIVEIVYLCTVIMIGTLGNMLVICSIKFAKRTHLNGNIFIVNLAFADLLVTAILVPCVLANVIATQNTLPDAACRTVAFLMSAACACSIHNLAAIAFNRYWAIVRPCSYPHLFGKRNSRIMVCALWLWTGIPFIPAILLAAQPYDYHIMECLWDDQFSLPYTISLVAGLMVMPFIVICVCYARIYHIVKKRSKWLMEQGVMEGNSSMTSVALNRDIKLLKTVAVIIAAYMLFWMPYGVTIIASKAYIPPLVKKIIGWMAFSNSAVNFIIYGAMNKSSRDGYRNFITYLLGCGPCKHTKSSTPNISVNTLNSPAMARKFTTQATLVKSKREKIAYNINSV</sequence>
<evidence type="ECO:0000256" key="6">
    <source>
        <dbReference type="ARBA" id="ARBA00023136"/>
    </source>
</evidence>
<keyword evidence="13" id="KW-1185">Reference proteome</keyword>
<dbReference type="Ensembl" id="ENSCSAVT00000010268.1">
    <property type="protein sequence ID" value="ENSCSAVP00000010144.1"/>
    <property type="gene ID" value="ENSCSAVG00000005982.1"/>
</dbReference>
<dbReference type="SMART" id="SM01381">
    <property type="entry name" value="7TM_GPCR_Srsx"/>
    <property type="match status" value="1"/>
</dbReference>
<dbReference type="OMA" id="ECLWDDQ"/>
<evidence type="ECO:0000256" key="4">
    <source>
        <dbReference type="ARBA" id="ARBA00022989"/>
    </source>
</evidence>
<dbReference type="InterPro" id="IPR000276">
    <property type="entry name" value="GPCR_Rhodpsn"/>
</dbReference>
<protein>
    <recommendedName>
        <fullName evidence="11">G-protein coupled receptors family 1 profile domain-containing protein</fullName>
    </recommendedName>
</protein>
<evidence type="ECO:0000259" key="11">
    <source>
        <dbReference type="PROSITE" id="PS50262"/>
    </source>
</evidence>
<dbReference type="PANTHER" id="PTHR24228:SF75">
    <property type="entry name" value="G-PROTEIN COUPLED RECEPTORS FAMILY 1 PROFILE DOMAIN-CONTAINING PROTEIN"/>
    <property type="match status" value="1"/>
</dbReference>
<feature type="transmembrane region" description="Helical" evidence="10">
    <location>
        <begin position="105"/>
        <end position="126"/>
    </location>
</feature>
<dbReference type="PANTHER" id="PTHR24228">
    <property type="entry name" value="B2 BRADYKININ RECEPTOR/ANGIOTENSIN II RECEPTOR"/>
    <property type="match status" value="1"/>
</dbReference>
<evidence type="ECO:0000313" key="13">
    <source>
        <dbReference type="Proteomes" id="UP000007875"/>
    </source>
</evidence>
<keyword evidence="7 9" id="KW-0675">Receptor</keyword>
<keyword evidence="3 9" id="KW-0812">Transmembrane</keyword>
<evidence type="ECO:0000256" key="3">
    <source>
        <dbReference type="ARBA" id="ARBA00022692"/>
    </source>
</evidence>
<keyword evidence="8 9" id="KW-0807">Transducer</keyword>
<dbReference type="GeneTree" id="ENSGT00940000166955"/>
<keyword evidence="4 10" id="KW-1133">Transmembrane helix</keyword>
<dbReference type="HOGENOM" id="CLU_009579_11_6_1"/>
<keyword evidence="5 9" id="KW-0297">G-protein coupled receptor</keyword>
<feature type="domain" description="G-protein coupled receptors family 1 profile" evidence="11">
    <location>
        <begin position="47"/>
        <end position="299"/>
    </location>
</feature>
<dbReference type="GO" id="GO:0005886">
    <property type="term" value="C:plasma membrane"/>
    <property type="evidence" value="ECO:0007669"/>
    <property type="project" value="UniProtKB-SubCell"/>
</dbReference>
<dbReference type="STRING" id="51511.ENSCSAVP00000010144"/>
<evidence type="ECO:0000256" key="10">
    <source>
        <dbReference type="SAM" id="Phobius"/>
    </source>
</evidence>
<feature type="transmembrane region" description="Helical" evidence="10">
    <location>
        <begin position="67"/>
        <end position="93"/>
    </location>
</feature>
<dbReference type="SUPFAM" id="SSF81321">
    <property type="entry name" value="Family A G protein-coupled receptor-like"/>
    <property type="match status" value="1"/>
</dbReference>
<keyword evidence="6 10" id="KW-0472">Membrane</keyword>
<evidence type="ECO:0000256" key="2">
    <source>
        <dbReference type="ARBA" id="ARBA00022475"/>
    </source>
</evidence>
<evidence type="ECO:0000256" key="8">
    <source>
        <dbReference type="ARBA" id="ARBA00023224"/>
    </source>
</evidence>
<dbReference type="AlphaFoldDB" id="H2YXT3"/>
<keyword evidence="2" id="KW-1003">Cell membrane</keyword>
<dbReference type="PROSITE" id="PS50262">
    <property type="entry name" value="G_PROTEIN_RECEP_F1_2"/>
    <property type="match status" value="1"/>
</dbReference>
<feature type="transmembrane region" description="Helical" evidence="10">
    <location>
        <begin position="147"/>
        <end position="170"/>
    </location>
</feature>
<feature type="transmembrane region" description="Helical" evidence="10">
    <location>
        <begin position="283"/>
        <end position="302"/>
    </location>
</feature>
<evidence type="ECO:0000256" key="1">
    <source>
        <dbReference type="ARBA" id="ARBA00004651"/>
    </source>
</evidence>
<feature type="transmembrane region" description="Helical" evidence="10">
    <location>
        <begin position="190"/>
        <end position="213"/>
    </location>
</feature>
<reference evidence="12" key="2">
    <citation type="submission" date="2025-08" db="UniProtKB">
        <authorList>
            <consortium name="Ensembl"/>
        </authorList>
    </citation>
    <scope>IDENTIFICATION</scope>
</reference>
<dbReference type="PRINTS" id="PR00237">
    <property type="entry name" value="GPCRRHODOPSN"/>
</dbReference>
<comment type="subcellular location">
    <subcellularLocation>
        <location evidence="1">Cell membrane</location>
        <topology evidence="1">Multi-pass membrane protein</topology>
    </subcellularLocation>
</comment>
<dbReference type="InParanoid" id="H2YXT3"/>
<comment type="similarity">
    <text evidence="9">Belongs to the G-protein coupled receptor 1 family.</text>
</comment>
<dbReference type="GO" id="GO:0004930">
    <property type="term" value="F:G protein-coupled receptor activity"/>
    <property type="evidence" value="ECO:0007669"/>
    <property type="project" value="UniProtKB-KW"/>
</dbReference>
<reference evidence="13" key="1">
    <citation type="submission" date="2003-08" db="EMBL/GenBank/DDBJ databases">
        <authorList>
            <person name="Birren B."/>
            <person name="Nusbaum C."/>
            <person name="Abebe A."/>
            <person name="Abouelleil A."/>
            <person name="Adekoya E."/>
            <person name="Ait-zahra M."/>
            <person name="Allen N."/>
            <person name="Allen T."/>
            <person name="An P."/>
            <person name="Anderson M."/>
            <person name="Anderson S."/>
            <person name="Arachchi H."/>
            <person name="Armbruster J."/>
            <person name="Bachantsang P."/>
            <person name="Baldwin J."/>
            <person name="Barry A."/>
            <person name="Bayul T."/>
            <person name="Blitshsteyn B."/>
            <person name="Bloom T."/>
            <person name="Blye J."/>
            <person name="Boguslavskiy L."/>
            <person name="Borowsky M."/>
            <person name="Boukhgalter B."/>
            <person name="Brunache A."/>
            <person name="Butler J."/>
            <person name="Calixte N."/>
            <person name="Calvo S."/>
            <person name="Camarata J."/>
            <person name="Campo K."/>
            <person name="Chang J."/>
            <person name="Cheshatsang Y."/>
            <person name="Citroen M."/>
            <person name="Collymore A."/>
            <person name="Considine T."/>
            <person name="Cook A."/>
            <person name="Cooke P."/>
            <person name="Corum B."/>
            <person name="Cuomo C."/>
            <person name="David R."/>
            <person name="Dawoe T."/>
            <person name="Degray S."/>
            <person name="Dodge S."/>
            <person name="Dooley K."/>
            <person name="Dorje P."/>
            <person name="Dorjee K."/>
            <person name="Dorris L."/>
            <person name="Duffey N."/>
            <person name="Dupes A."/>
            <person name="Elkins T."/>
            <person name="Engels R."/>
            <person name="Erickson J."/>
            <person name="Farina A."/>
            <person name="Faro S."/>
            <person name="Ferreira P."/>
            <person name="Fischer H."/>
            <person name="Fitzgerald M."/>
            <person name="Foley K."/>
            <person name="Gage D."/>
            <person name="Galagan J."/>
            <person name="Gearin G."/>
            <person name="Gnerre S."/>
            <person name="Gnirke A."/>
            <person name="Goyette A."/>
            <person name="Graham J."/>
            <person name="Grandbois E."/>
            <person name="Gyaltsen K."/>
            <person name="Hafez N."/>
            <person name="Hagopian D."/>
            <person name="Hagos B."/>
            <person name="Hall J."/>
            <person name="Hatcher B."/>
            <person name="Heller A."/>
            <person name="Higgins H."/>
            <person name="Honan T."/>
            <person name="Horn A."/>
            <person name="Houde N."/>
            <person name="Hughes L."/>
            <person name="Hulme W."/>
            <person name="Husby E."/>
            <person name="Iliev I."/>
            <person name="Jaffe D."/>
            <person name="Jones C."/>
            <person name="Kamal M."/>
            <person name="Kamat A."/>
            <person name="Kamvysselis M."/>
            <person name="Karlsson E."/>
            <person name="Kells C."/>
            <person name="Kieu A."/>
            <person name="Kisner P."/>
            <person name="Kodira C."/>
            <person name="Kulbokas E."/>
            <person name="Labutti K."/>
            <person name="Lama D."/>
            <person name="Landers T."/>
            <person name="Leger J."/>
            <person name="Levine S."/>
            <person name="Lewis D."/>
            <person name="Lewis T."/>
            <person name="Lindblad-toh K."/>
            <person name="Liu X."/>
            <person name="Lokyitsang T."/>
            <person name="Lokyitsang Y."/>
            <person name="Lucien O."/>
            <person name="Lui A."/>
            <person name="Ma L.J."/>
            <person name="Mabbitt R."/>
            <person name="Macdonald J."/>
            <person name="Maclean C."/>
            <person name="Major J."/>
            <person name="Manning J."/>
            <person name="Marabella R."/>
            <person name="Maru K."/>
            <person name="Matthews C."/>
            <person name="Mauceli E."/>
            <person name="Mccarthy M."/>
            <person name="Mcdonough S."/>
            <person name="Mcghee T."/>
            <person name="Meldrim J."/>
            <person name="Meneus L."/>
            <person name="Mesirov J."/>
            <person name="Mihalev A."/>
            <person name="Mihova T."/>
            <person name="Mikkelsen T."/>
            <person name="Mlenga V."/>
            <person name="Moru K."/>
            <person name="Mozes J."/>
            <person name="Mulrain L."/>
            <person name="Munson G."/>
            <person name="Naylor J."/>
            <person name="Newes C."/>
            <person name="Nguyen C."/>
            <person name="Nguyen N."/>
            <person name="Nguyen T."/>
            <person name="Nicol R."/>
            <person name="Nielsen C."/>
            <person name="Nizzari M."/>
            <person name="Norbu C."/>
            <person name="Norbu N."/>
            <person name="O'donnell P."/>
            <person name="Okoawo O."/>
            <person name="O'leary S."/>
            <person name="Omotosho B."/>
            <person name="O'neill K."/>
            <person name="Osman S."/>
            <person name="Parker S."/>
            <person name="Perrin D."/>
            <person name="Phunkhang P."/>
            <person name="Piqani B."/>
            <person name="Purcell S."/>
            <person name="Rachupka T."/>
            <person name="Ramasamy U."/>
            <person name="Rameau R."/>
            <person name="Ray V."/>
            <person name="Raymond C."/>
            <person name="Retta R."/>
            <person name="Richardson S."/>
            <person name="Rise C."/>
            <person name="Rodriguez J."/>
            <person name="Rogers J."/>
            <person name="Rogov P."/>
            <person name="Rutman M."/>
            <person name="Schupbach R."/>
            <person name="Seaman C."/>
            <person name="Settipalli S."/>
            <person name="Sharpe T."/>
            <person name="Sheridan J."/>
            <person name="Sherpa N."/>
            <person name="Shi J."/>
            <person name="Smirnov S."/>
            <person name="Smith C."/>
            <person name="Sougnez C."/>
            <person name="Spencer B."/>
            <person name="Stalker J."/>
            <person name="Stange-thomann N."/>
            <person name="Stavropoulos S."/>
            <person name="Stetson K."/>
            <person name="Stone C."/>
            <person name="Stone S."/>
            <person name="Stubbs M."/>
            <person name="Talamas J."/>
            <person name="Tchuinga P."/>
            <person name="Tenzing P."/>
            <person name="Tesfaye S."/>
            <person name="Theodore J."/>
            <person name="Thoulutsang Y."/>
            <person name="Topham K."/>
            <person name="Towey S."/>
            <person name="Tsamla T."/>
            <person name="Tsomo N."/>
            <person name="Vallee D."/>
            <person name="Vassiliev H."/>
            <person name="Venkataraman V."/>
            <person name="Vinson J."/>
            <person name="Vo A."/>
            <person name="Wade C."/>
            <person name="Wang S."/>
            <person name="Wangchuk T."/>
            <person name="Wangdi T."/>
            <person name="Whittaker C."/>
            <person name="Wilkinson J."/>
            <person name="Wu Y."/>
            <person name="Wyman D."/>
            <person name="Yadav S."/>
            <person name="Yang S."/>
            <person name="Yang X."/>
            <person name="Yeager S."/>
            <person name="Yee E."/>
            <person name="Young G."/>
            <person name="Zainoun J."/>
            <person name="Zembeck L."/>
            <person name="Zimmer A."/>
            <person name="Zody M."/>
            <person name="Lander E."/>
        </authorList>
    </citation>
    <scope>NUCLEOTIDE SEQUENCE [LARGE SCALE GENOMIC DNA]</scope>
</reference>
<reference evidence="12" key="3">
    <citation type="submission" date="2025-09" db="UniProtKB">
        <authorList>
            <consortium name="Ensembl"/>
        </authorList>
    </citation>
    <scope>IDENTIFICATION</scope>
</reference>
<dbReference type="eggNOG" id="KOG3656">
    <property type="taxonomic scope" value="Eukaryota"/>
</dbReference>
<dbReference type="PROSITE" id="PS00237">
    <property type="entry name" value="G_PROTEIN_RECEP_F1_1"/>
    <property type="match status" value="1"/>
</dbReference>
<name>H2YXT3_CIOSA</name>
<proteinExistence type="inferred from homology"/>
<evidence type="ECO:0000256" key="7">
    <source>
        <dbReference type="ARBA" id="ARBA00023170"/>
    </source>
</evidence>
<evidence type="ECO:0000256" key="5">
    <source>
        <dbReference type="ARBA" id="ARBA00023040"/>
    </source>
</evidence>
<accession>H2YXT3</accession>
<dbReference type="InterPro" id="IPR017452">
    <property type="entry name" value="GPCR_Rhodpsn_7TM"/>
</dbReference>
<evidence type="ECO:0000256" key="9">
    <source>
        <dbReference type="RuleBase" id="RU000688"/>
    </source>
</evidence>
<feature type="transmembrane region" description="Helical" evidence="10">
    <location>
        <begin position="251"/>
        <end position="271"/>
    </location>
</feature>
<evidence type="ECO:0000313" key="12">
    <source>
        <dbReference type="Ensembl" id="ENSCSAVP00000010144.1"/>
    </source>
</evidence>
<feature type="transmembrane region" description="Helical" evidence="10">
    <location>
        <begin position="34"/>
        <end position="55"/>
    </location>
</feature>
<dbReference type="Proteomes" id="UP000007875">
    <property type="component" value="Unassembled WGS sequence"/>
</dbReference>
<organism evidence="12 13">
    <name type="scientific">Ciona savignyi</name>
    <name type="common">Pacific transparent sea squirt</name>
    <dbReference type="NCBI Taxonomy" id="51511"/>
    <lineage>
        <taxon>Eukaryota</taxon>
        <taxon>Metazoa</taxon>
        <taxon>Chordata</taxon>
        <taxon>Tunicata</taxon>
        <taxon>Ascidiacea</taxon>
        <taxon>Phlebobranchia</taxon>
        <taxon>Cionidae</taxon>
        <taxon>Ciona</taxon>
    </lineage>
</organism>